<keyword evidence="2" id="KW-1185">Reference proteome</keyword>
<dbReference type="Proteomes" id="UP000236047">
    <property type="component" value="Unassembled WGS sequence"/>
</dbReference>
<proteinExistence type="predicted"/>
<comment type="caution">
    <text evidence="1">The sequence shown here is derived from an EMBL/GenBank/DDBJ whole genome shotgun (WGS) entry which is preliminary data.</text>
</comment>
<gene>
    <name evidence="1" type="ORF">AOB60_00155</name>
</gene>
<evidence type="ECO:0000313" key="2">
    <source>
        <dbReference type="Proteomes" id="UP000236047"/>
    </source>
</evidence>
<accession>A0A2N8PQW9</accession>
<reference evidence="2" key="1">
    <citation type="submission" date="2015-09" db="EMBL/GenBank/DDBJ databases">
        <authorList>
            <person name="Graham D.E."/>
            <person name="Mahan K.M."/>
            <person name="Klingeman D.M."/>
            <person name="Fida T."/>
            <person name="Giannone R.J."/>
            <person name="Hettich R.L."/>
            <person name="Parry R.J."/>
            <person name="Spain J.C."/>
        </authorList>
    </citation>
    <scope>NUCLEOTIDE SEQUENCE [LARGE SCALE GENOMIC DNA]</scope>
    <source>
        <strain evidence="2">JCM 4701</strain>
    </source>
</reference>
<dbReference type="AlphaFoldDB" id="A0A2N8PQW9"/>
<evidence type="ECO:0000313" key="1">
    <source>
        <dbReference type="EMBL" id="PNE43397.1"/>
    </source>
</evidence>
<dbReference type="EMBL" id="LJSN01000001">
    <property type="protein sequence ID" value="PNE43397.1"/>
    <property type="molecule type" value="Genomic_DNA"/>
</dbReference>
<sequence length="218" mass="25275">MDLAVYDNSRSWYVCHPGVHPSEPITFALGTSQERMRQVVAEFERTRRAATVVYFARRMTTLGDEVWEMASICGDVIQQDFRERVVLDLGNNVHVIPGSRHVRTIWGSTVKHFGKASMRKAEGSAITKDKVDVEGWTEPRHQELYHLVFHGSCELWFARFALHFNLAGRHHQWDEFVEKRSKWRPLNANGGAHWLLQSWNTEHPVVGRRLYGIKEVPQ</sequence>
<protein>
    <submittedName>
        <fullName evidence="1">Uncharacterized protein</fullName>
    </submittedName>
</protein>
<name>A0A2N8PQW9_STRNR</name>
<organism evidence="1 2">
    <name type="scientific">Streptomyces noursei</name>
    <name type="common">Streptomyces albulus</name>
    <dbReference type="NCBI Taxonomy" id="1971"/>
    <lineage>
        <taxon>Bacteria</taxon>
        <taxon>Bacillati</taxon>
        <taxon>Actinomycetota</taxon>
        <taxon>Actinomycetes</taxon>
        <taxon>Kitasatosporales</taxon>
        <taxon>Streptomycetaceae</taxon>
        <taxon>Streptomyces</taxon>
    </lineage>
</organism>